<dbReference type="SUPFAM" id="SSF53098">
    <property type="entry name" value="Ribonuclease H-like"/>
    <property type="match status" value="1"/>
</dbReference>
<proteinExistence type="predicted"/>
<keyword evidence="2" id="KW-1185">Reference proteome</keyword>
<dbReference type="InterPro" id="IPR012337">
    <property type="entry name" value="RNaseH-like_sf"/>
</dbReference>
<dbReference type="GO" id="GO:0003676">
    <property type="term" value="F:nucleic acid binding"/>
    <property type="evidence" value="ECO:0007669"/>
    <property type="project" value="InterPro"/>
</dbReference>
<protein>
    <submittedName>
        <fullName evidence="1">Uncharacterized protein</fullName>
    </submittedName>
</protein>
<reference evidence="1" key="2">
    <citation type="submission" date="2023-05" db="EMBL/GenBank/DDBJ databases">
        <authorList>
            <person name="Schelkunov M.I."/>
        </authorList>
    </citation>
    <scope>NUCLEOTIDE SEQUENCE</scope>
    <source>
        <strain evidence="1">Hsosn_3</strain>
        <tissue evidence="1">Leaf</tissue>
    </source>
</reference>
<dbReference type="Gene3D" id="3.30.420.10">
    <property type="entry name" value="Ribonuclease H-like superfamily/Ribonuclease H"/>
    <property type="match status" value="1"/>
</dbReference>
<evidence type="ECO:0000313" key="2">
    <source>
        <dbReference type="Proteomes" id="UP001237642"/>
    </source>
</evidence>
<organism evidence="1 2">
    <name type="scientific">Heracleum sosnowskyi</name>
    <dbReference type="NCBI Taxonomy" id="360622"/>
    <lineage>
        <taxon>Eukaryota</taxon>
        <taxon>Viridiplantae</taxon>
        <taxon>Streptophyta</taxon>
        <taxon>Embryophyta</taxon>
        <taxon>Tracheophyta</taxon>
        <taxon>Spermatophyta</taxon>
        <taxon>Magnoliopsida</taxon>
        <taxon>eudicotyledons</taxon>
        <taxon>Gunneridae</taxon>
        <taxon>Pentapetalae</taxon>
        <taxon>asterids</taxon>
        <taxon>campanulids</taxon>
        <taxon>Apiales</taxon>
        <taxon>Apiaceae</taxon>
        <taxon>Apioideae</taxon>
        <taxon>apioid superclade</taxon>
        <taxon>Tordylieae</taxon>
        <taxon>Tordyliinae</taxon>
        <taxon>Heracleum</taxon>
    </lineage>
</organism>
<dbReference type="Proteomes" id="UP001237642">
    <property type="component" value="Unassembled WGS sequence"/>
</dbReference>
<gene>
    <name evidence="1" type="ORF">POM88_008607</name>
</gene>
<evidence type="ECO:0000313" key="1">
    <source>
        <dbReference type="EMBL" id="KAK1398744.1"/>
    </source>
</evidence>
<comment type="caution">
    <text evidence="1">The sequence shown here is derived from an EMBL/GenBank/DDBJ whole genome shotgun (WGS) entry which is preliminary data.</text>
</comment>
<reference evidence="1" key="1">
    <citation type="submission" date="2023-02" db="EMBL/GenBank/DDBJ databases">
        <title>Genome of toxic invasive species Heracleum sosnowskyi carries increased number of genes despite the absence of recent whole-genome duplications.</title>
        <authorList>
            <person name="Schelkunov M."/>
            <person name="Shtratnikova V."/>
            <person name="Makarenko M."/>
            <person name="Klepikova A."/>
            <person name="Omelchenko D."/>
            <person name="Novikova G."/>
            <person name="Obukhova E."/>
            <person name="Bogdanov V."/>
            <person name="Penin A."/>
            <person name="Logacheva M."/>
        </authorList>
    </citation>
    <scope>NUCLEOTIDE SEQUENCE</scope>
    <source>
        <strain evidence="1">Hsosn_3</strain>
        <tissue evidence="1">Leaf</tissue>
    </source>
</reference>
<accession>A0AAD8J8A9</accession>
<sequence length="156" mass="18406">MNKKCMVKLQGNEIETTFTCQDPVVDEWILCIGTKCLLYKPLYFESDPPRLLWTLFRNPKYIFVGVDFDEKKKTTKDVSLDPQVFIDIEDLAVERWCWPKQHIKWKPGLKLLANFFADLDIKERPRYFSPFSNQRGSKELSIERIENACIEVYASC</sequence>
<dbReference type="EMBL" id="JAUIZM010000002">
    <property type="protein sequence ID" value="KAK1398744.1"/>
    <property type="molecule type" value="Genomic_DNA"/>
</dbReference>
<dbReference type="InterPro" id="IPR036397">
    <property type="entry name" value="RNaseH_sf"/>
</dbReference>
<name>A0AAD8J8A9_9APIA</name>
<dbReference type="AlphaFoldDB" id="A0AAD8J8A9"/>